<dbReference type="Gene3D" id="3.20.20.80">
    <property type="entry name" value="Glycosidases"/>
    <property type="match status" value="1"/>
</dbReference>
<evidence type="ECO:0000259" key="7">
    <source>
        <dbReference type="PROSITE" id="PS51910"/>
    </source>
</evidence>
<accession>A0A562QR23</accession>
<dbReference type="InterPro" id="IPR017853">
    <property type="entry name" value="GH"/>
</dbReference>
<feature type="domain" description="SLH" evidence="6">
    <location>
        <begin position="480"/>
        <end position="543"/>
    </location>
</feature>
<dbReference type="Proteomes" id="UP000315711">
    <property type="component" value="Unassembled WGS sequence"/>
</dbReference>
<evidence type="ECO:0000256" key="4">
    <source>
        <dbReference type="RuleBase" id="RU000489"/>
    </source>
</evidence>
<evidence type="ECO:0000256" key="1">
    <source>
        <dbReference type="ARBA" id="ARBA00022729"/>
    </source>
</evidence>
<feature type="domain" description="SLH" evidence="6">
    <location>
        <begin position="424"/>
        <end position="479"/>
    </location>
</feature>
<proteinExistence type="inferred from homology"/>
<dbReference type="PANTHER" id="PTHR46066">
    <property type="entry name" value="CHITINASE DOMAIN-CONTAINING PROTEIN 1 FAMILY MEMBER"/>
    <property type="match status" value="1"/>
</dbReference>
<dbReference type="PROSITE" id="PS51272">
    <property type="entry name" value="SLH"/>
    <property type="match status" value="3"/>
</dbReference>
<dbReference type="InterPro" id="IPR029070">
    <property type="entry name" value="Chitinase_insertion_sf"/>
</dbReference>
<dbReference type="AlphaFoldDB" id="A0A562QR23"/>
<evidence type="ECO:0000256" key="5">
    <source>
        <dbReference type="RuleBase" id="RU004453"/>
    </source>
</evidence>
<feature type="domain" description="GH18" evidence="7">
    <location>
        <begin position="32"/>
        <end position="367"/>
    </location>
</feature>
<keyword evidence="3 4" id="KW-0326">Glycosidase</keyword>
<dbReference type="GO" id="GO:0005975">
    <property type="term" value="P:carbohydrate metabolic process"/>
    <property type="evidence" value="ECO:0007669"/>
    <property type="project" value="InterPro"/>
</dbReference>
<evidence type="ECO:0000313" key="9">
    <source>
        <dbReference type="Proteomes" id="UP000315711"/>
    </source>
</evidence>
<dbReference type="PROSITE" id="PS01095">
    <property type="entry name" value="GH18_1"/>
    <property type="match status" value="1"/>
</dbReference>
<dbReference type="EMBL" id="VLKZ01000002">
    <property type="protein sequence ID" value="TWI59157.1"/>
    <property type="molecule type" value="Genomic_DNA"/>
</dbReference>
<dbReference type="Pfam" id="PF00704">
    <property type="entry name" value="Glyco_hydro_18"/>
    <property type="match status" value="1"/>
</dbReference>
<dbReference type="SMART" id="SM00636">
    <property type="entry name" value="Glyco_18"/>
    <property type="match status" value="1"/>
</dbReference>
<protein>
    <submittedName>
        <fullName evidence="8">Spore germination protein YaaH</fullName>
    </submittedName>
</protein>
<evidence type="ECO:0000256" key="3">
    <source>
        <dbReference type="ARBA" id="ARBA00023295"/>
    </source>
</evidence>
<reference evidence="8 9" key="1">
    <citation type="journal article" date="2015" name="Stand. Genomic Sci.">
        <title>Genomic Encyclopedia of Bacterial and Archaeal Type Strains, Phase III: the genomes of soil and plant-associated and newly described type strains.</title>
        <authorList>
            <person name="Whitman W.B."/>
            <person name="Woyke T."/>
            <person name="Klenk H.P."/>
            <person name="Zhou Y."/>
            <person name="Lilburn T.G."/>
            <person name="Beck B.J."/>
            <person name="De Vos P."/>
            <person name="Vandamme P."/>
            <person name="Eisen J.A."/>
            <person name="Garrity G."/>
            <person name="Hugenholtz P."/>
            <person name="Kyrpides N.C."/>
        </authorList>
    </citation>
    <scope>NUCLEOTIDE SEQUENCE [LARGE SCALE GENOMIC DNA]</scope>
    <source>
        <strain evidence="8 9">CGMCC 1.10116</strain>
    </source>
</reference>
<dbReference type="PANTHER" id="PTHR46066:SF2">
    <property type="entry name" value="CHITINASE DOMAIN-CONTAINING PROTEIN 1"/>
    <property type="match status" value="1"/>
</dbReference>
<dbReference type="Pfam" id="PF00395">
    <property type="entry name" value="SLH"/>
    <property type="match status" value="3"/>
</dbReference>
<dbReference type="OrthoDB" id="9775889at2"/>
<dbReference type="GO" id="GO:0008061">
    <property type="term" value="F:chitin binding"/>
    <property type="evidence" value="ECO:0007669"/>
    <property type="project" value="InterPro"/>
</dbReference>
<keyword evidence="9" id="KW-1185">Reference proteome</keyword>
<evidence type="ECO:0000256" key="2">
    <source>
        <dbReference type="ARBA" id="ARBA00022801"/>
    </source>
</evidence>
<evidence type="ECO:0000313" key="8">
    <source>
        <dbReference type="EMBL" id="TWI59157.1"/>
    </source>
</evidence>
<dbReference type="GO" id="GO:0004553">
    <property type="term" value="F:hydrolase activity, hydrolyzing O-glycosyl compounds"/>
    <property type="evidence" value="ECO:0007669"/>
    <property type="project" value="InterPro"/>
</dbReference>
<comment type="similarity">
    <text evidence="5">Belongs to the glycosyl hydrolase 18 family.</text>
</comment>
<dbReference type="RefSeq" id="WP_158639984.1">
    <property type="nucleotide sequence ID" value="NZ_VLKZ01000002.1"/>
</dbReference>
<name>A0A562QR23_9BACI</name>
<comment type="caution">
    <text evidence="8">The sequence shown here is derived from an EMBL/GenBank/DDBJ whole genome shotgun (WGS) entry which is preliminary data.</text>
</comment>
<keyword evidence="1" id="KW-0732">Signal</keyword>
<dbReference type="InterPro" id="IPR001223">
    <property type="entry name" value="Glyco_hydro18_cat"/>
</dbReference>
<gene>
    <name evidence="8" type="ORF">IQ10_00869</name>
</gene>
<dbReference type="PROSITE" id="PS51910">
    <property type="entry name" value="GH18_2"/>
    <property type="match status" value="1"/>
</dbReference>
<evidence type="ECO:0000259" key="6">
    <source>
        <dbReference type="PROSITE" id="PS51272"/>
    </source>
</evidence>
<dbReference type="SUPFAM" id="SSF51445">
    <property type="entry name" value="(Trans)glycosidases"/>
    <property type="match status" value="1"/>
</dbReference>
<feature type="domain" description="SLH" evidence="6">
    <location>
        <begin position="359"/>
        <end position="422"/>
    </location>
</feature>
<dbReference type="InterPro" id="IPR011583">
    <property type="entry name" value="Chitinase_II/V-like_cat"/>
</dbReference>
<dbReference type="InterPro" id="IPR001579">
    <property type="entry name" value="Glyco_hydro_18_chit_AS"/>
</dbReference>
<keyword evidence="2 4" id="KW-0378">Hydrolase</keyword>
<dbReference type="InterPro" id="IPR001119">
    <property type="entry name" value="SLH_dom"/>
</dbReference>
<organism evidence="8 9">
    <name type="scientific">Halalkalibacter nanhaiisediminis</name>
    <dbReference type="NCBI Taxonomy" id="688079"/>
    <lineage>
        <taxon>Bacteria</taxon>
        <taxon>Bacillati</taxon>
        <taxon>Bacillota</taxon>
        <taxon>Bacilli</taxon>
        <taxon>Bacillales</taxon>
        <taxon>Bacillaceae</taxon>
        <taxon>Halalkalibacter</taxon>
    </lineage>
</organism>
<dbReference type="Gene3D" id="3.10.50.10">
    <property type="match status" value="1"/>
</dbReference>
<sequence length="543" mass="61814">MNSRNISIGVVLLIVIFLMGGSFQSAQQNRFNMSYIYFGSPSNYVNQVNKTRGSLHTVSPNYFDVSKEGELIITWKLQESFISEMHKRGIKVVPFLANHWDRTAGINGLLNRDQIARDIASAIKQYNLDGVNVDIEGIGHEYRDAHTDLIRLLRKYIPKDKVVSVSVAANPNGWKTGWHGFYNYKALAGHSDYLMIMAYDESWESTDSPIGPVASIGFSERSIEYALNQGVQKEKIVHGIPFYGRIWKLDGPTLENRMITGKGLSITNVTPLMKEFNGHTYFDENKQAPYTTFQIPKGKYTFIGSTKLTEGRYQIWYENERSIKAKLRLTNRYDIKGTGSWALLHETPDVWDYYSLWLNGRYFVDVPLGNWAEGSIYFVSVKGWMNGTTNTTFLPNKNLTRAQSAVILIRALGYGGQVPVSYHFKDTIGHWAQNEIELAKELGFLNGVSPERFAPNEPLTREQLATILYNIFQFEYSDPESSPFTDVAINHWSYQPVTAIYQKGYLSGYEDGTFRPKAPSTRAQMAALLERMAIEFEDRKSNL</sequence>